<accession>A0A0M3DDK2</accession>
<protein>
    <recommendedName>
        <fullName evidence="3">Lipoprotein</fullName>
    </recommendedName>
</protein>
<keyword evidence="2" id="KW-1185">Reference proteome</keyword>
<organism evidence="1 2">
    <name type="scientific">Paraclostridium benzoelyticum</name>
    <dbReference type="NCBI Taxonomy" id="1629550"/>
    <lineage>
        <taxon>Bacteria</taxon>
        <taxon>Bacillati</taxon>
        <taxon>Bacillota</taxon>
        <taxon>Clostridia</taxon>
        <taxon>Peptostreptococcales</taxon>
        <taxon>Peptostreptococcaceae</taxon>
        <taxon>Paraclostridium</taxon>
    </lineage>
</organism>
<evidence type="ECO:0000313" key="2">
    <source>
        <dbReference type="Proteomes" id="UP000034407"/>
    </source>
</evidence>
<dbReference type="EMBL" id="LBBT01000291">
    <property type="protein sequence ID" value="KKY00368.1"/>
    <property type="molecule type" value="Genomic_DNA"/>
</dbReference>
<dbReference type="PROSITE" id="PS51257">
    <property type="entry name" value="PROKAR_LIPOPROTEIN"/>
    <property type="match status" value="1"/>
</dbReference>
<evidence type="ECO:0000313" key="1">
    <source>
        <dbReference type="EMBL" id="KKY00368.1"/>
    </source>
</evidence>
<comment type="caution">
    <text evidence="1">The sequence shown here is derived from an EMBL/GenBank/DDBJ whole genome shotgun (WGS) entry which is preliminary data.</text>
</comment>
<dbReference type="Proteomes" id="UP000034407">
    <property type="component" value="Unassembled WGS sequence"/>
</dbReference>
<dbReference type="PATRIC" id="fig|1629550.3.peg.2362"/>
<proteinExistence type="predicted"/>
<gene>
    <name evidence="1" type="ORF">VN21_14450</name>
</gene>
<dbReference type="RefSeq" id="WP_046823885.1">
    <property type="nucleotide sequence ID" value="NZ_LBBT01000291.1"/>
</dbReference>
<name>A0A0M3DDK2_9FIRM</name>
<sequence length="193" mass="22312">MRNIKILSMICIIIGNVLLGGCSFYKNTNHNSNNNESANQNGLSIFEYNEQFTSSYKKYIEPLYIEEFDNAEKFLENQELTSNTDYLDEYKNLLVICERHISGFKKDMNNLVMQDLKLTDMNNDLVENSNSLITEINSKINALESIPSEKHSLDSENFIDYIESNFQISEIITEKFGNSIKSIKSYLNIELNK</sequence>
<reference evidence="1 2" key="1">
    <citation type="submission" date="2015-04" db="EMBL/GenBank/DDBJ databases">
        <title>Microcin producing Clostridium sp. JC272T.</title>
        <authorList>
            <person name="Jyothsna T."/>
            <person name="Sasikala C."/>
            <person name="Ramana C."/>
        </authorList>
    </citation>
    <scope>NUCLEOTIDE SEQUENCE [LARGE SCALE GENOMIC DNA]</scope>
    <source>
        <strain evidence="1 2">JC272</strain>
    </source>
</reference>
<dbReference type="AlphaFoldDB" id="A0A0M3DDK2"/>
<evidence type="ECO:0008006" key="3">
    <source>
        <dbReference type="Google" id="ProtNLM"/>
    </source>
</evidence>